<comment type="caution">
    <text evidence="3">The sequence shown here is derived from an EMBL/GenBank/DDBJ whole genome shotgun (WGS) entry which is preliminary data.</text>
</comment>
<proteinExistence type="predicted"/>
<name>A0A2W4SEE2_9GAMM</name>
<evidence type="ECO:0000313" key="4">
    <source>
        <dbReference type="Proteomes" id="UP000249396"/>
    </source>
</evidence>
<accession>A0A2W4SEE2</accession>
<evidence type="ECO:0000259" key="2">
    <source>
        <dbReference type="Pfam" id="PF20248"/>
    </source>
</evidence>
<protein>
    <recommendedName>
        <fullName evidence="2">DUF6603 domain-containing protein</fullName>
    </recommendedName>
</protein>
<dbReference type="InterPro" id="IPR046538">
    <property type="entry name" value="DUF6603"/>
</dbReference>
<dbReference type="Proteomes" id="UP000249396">
    <property type="component" value="Unassembled WGS sequence"/>
</dbReference>
<dbReference type="EMBL" id="QJPH01000564">
    <property type="protein sequence ID" value="PZN70107.1"/>
    <property type="molecule type" value="Genomic_DNA"/>
</dbReference>
<reference evidence="3 4" key="1">
    <citation type="journal article" date="2018" name="Aquat. Microb. Ecol.">
        <title>Gammaproteobacterial methanotrophs dominate.</title>
        <authorList>
            <person name="Rissanen A.J."/>
            <person name="Saarenheimo J."/>
            <person name="Tiirola M."/>
            <person name="Peura S."/>
            <person name="Aalto S.L."/>
            <person name="Karvinen A."/>
            <person name="Nykanen H."/>
        </authorList>
    </citation>
    <scope>NUCLEOTIDE SEQUENCE [LARGE SCALE GENOMIC DNA]</scope>
    <source>
        <strain evidence="3">AMbin10</strain>
    </source>
</reference>
<evidence type="ECO:0000313" key="3">
    <source>
        <dbReference type="EMBL" id="PZN70107.1"/>
    </source>
</evidence>
<evidence type="ECO:0000256" key="1">
    <source>
        <dbReference type="SAM" id="MobiDB-lite"/>
    </source>
</evidence>
<feature type="compositionally biased region" description="Low complexity" evidence="1">
    <location>
        <begin position="466"/>
        <end position="481"/>
    </location>
</feature>
<feature type="domain" description="DUF6603" evidence="2">
    <location>
        <begin position="523"/>
        <end position="1026"/>
    </location>
</feature>
<sequence>MATLNQISDSVLDLGQFIGLLQNNDAVNIAWFDTPINSLETIDSRLALLVSTFYDVLDSPIKDPPISGTYWLQIENPIDDSDKLPYYIVLPKKGAASGTIGMGTILPYTVNFVTVNVYVYIPLFYFDASGAKFLLDQPSAGLQLGVSVTRTDGKVFSVAGKTNTLTFAGIQIDSCICLGASTPTMSLQLLELTGTTAPDTYNSIGSLINSQDACNCLNFLLQNTTVASWLCLTIGSSTLTTGQLLSTTGFIEPVKGSSPVTYTLSLGNLINTGPTTIAIDFLQCLITSVLNNNSRQVLVDLPDGGSIAFYNNLGSLGLQLEMAMPLNNTVKGTQAVVSLCLGSWLEKETDQANWMTRTLPKGKAVSLDGITVSLLSQSADNNYTLSPGFGLTSIGFDVTGTAEIPLLNLAGYTLQAAQLRATLNPVVLDDPTKWTYGFAAKLDEFGFPLVPAVEGNVGDGSNPVAQNLLQSSNTNSGSGTNPGDQTPVNPTFSIATAWYQGGSFDVKLFDQNNNAADQIIIPINRKLGPIACTTLGIGWIDSENKLSLLFDGDISVGPLSIALYDLSINIPATTPTTLSNYSVDLDGMGVSFNAGSISIDAALVKVPPTSPQTYTEYDGTAAVEAGTFSLSALGSYAYVGGSSQDGYASLFIFGTVLAPLGGPACFYVTGLAGGFGYNRAILLPAPDKVSSFPLVAALSNPATLGATQDSTSGAWTFPGPNKVLATMDSDIPPQRGEYWLAAGVRFTSYDFLHTSALLSIEFGNELEIAVLGDSWMCVPLAAPNASSPPSSTLFSYAELGIDIQLIPSQGVIQATAILSNNSYVLDPSCHLTGGFAFYSWFGDNPHAGEFVLTLGGYSPSFSPPSYYPSVPRLGYKWRVDKDVTISGDYYYAITSSCIMAGGGLKILFSSGGLKAWFTAQMDVIVTWSPFHYIADVSVSVGVSYRIHVLFVSVTLKVELGATLHLWGPRMGGKVHIDWHIISFTIRFGSSQASASNKPIAWTDSNGQGFVQTLVPQSNNTNGGIQAKASNSNPSVLAITAVSGVNSTLTDTNGNCIWVVSPADFSFSTLSIIPLTEIDITPASVETAQTQWLANNICPDGDNYYVSIRPMATNLNNSVLTVSLTDDDAKETYDLAANFDLTPSIVNTQAAKWGKPLAQGAAPEKNAVLNGRLFGFQTISPKLTTLTPSGNNALSIDITSAYTVDIVDQPSNYLPLSGSMPAPDPVPIAEKNSCAEYIEPNINTSTRTDVYNILVQQFGYNPQTNDDLTNFAANPGIWINGNPLILSSYPSN</sequence>
<feature type="region of interest" description="Disordered" evidence="1">
    <location>
        <begin position="461"/>
        <end position="487"/>
    </location>
</feature>
<organism evidence="3 4">
    <name type="scientific">Candidatus Methylumidiphilus alinenensis</name>
    <dbReference type="NCBI Taxonomy" id="2202197"/>
    <lineage>
        <taxon>Bacteria</taxon>
        <taxon>Pseudomonadati</taxon>
        <taxon>Pseudomonadota</taxon>
        <taxon>Gammaproteobacteria</taxon>
        <taxon>Methylococcales</taxon>
        <taxon>Candidatus Methylumidiphilus</taxon>
    </lineage>
</organism>
<gene>
    <name evidence="3" type="ORF">DM484_28860</name>
</gene>
<dbReference type="Pfam" id="PF20248">
    <property type="entry name" value="DUF6603"/>
    <property type="match status" value="1"/>
</dbReference>